<keyword evidence="3 5" id="KW-0378">Hydrolase</keyword>
<feature type="domain" description="Nudix hydrolase" evidence="6">
    <location>
        <begin position="4"/>
        <end position="151"/>
    </location>
</feature>
<dbReference type="Gene3D" id="3.90.79.10">
    <property type="entry name" value="Nucleoside Triphosphate Pyrophosphohydrolase"/>
    <property type="match status" value="1"/>
</dbReference>
<protein>
    <recommendedName>
        <fullName evidence="6">Nudix hydrolase domain-containing protein</fullName>
    </recommendedName>
</protein>
<evidence type="ECO:0000256" key="4">
    <source>
        <dbReference type="ARBA" id="ARBA00022842"/>
    </source>
</evidence>
<sequence>MQPIPRLTARIILVDAEDRLLLLQGYGSGERQHRLEWTTPGGRVGEGESLTQTASRELREETGLLVPPADLGPVVAVSSGTWRRDGTTVLGIDTFFYARFYARMGETTVKTSGRDEFEQSLIVAHHWWSIPELRCSNERVFPSGLAGLVAQLIGGNIPATPVALSSPW</sequence>
<dbReference type="AlphaFoldDB" id="A0A8J3RAZ9"/>
<dbReference type="PROSITE" id="PS51462">
    <property type="entry name" value="NUDIX"/>
    <property type="match status" value="1"/>
</dbReference>
<comment type="similarity">
    <text evidence="2 5">Belongs to the Nudix hydrolase family.</text>
</comment>
<evidence type="ECO:0000256" key="3">
    <source>
        <dbReference type="ARBA" id="ARBA00022801"/>
    </source>
</evidence>
<dbReference type="EMBL" id="BOOG01000036">
    <property type="protein sequence ID" value="GIH71545.1"/>
    <property type="molecule type" value="Genomic_DNA"/>
</dbReference>
<dbReference type="InterPro" id="IPR015797">
    <property type="entry name" value="NUDIX_hydrolase-like_dom_sf"/>
</dbReference>
<dbReference type="InterPro" id="IPR020476">
    <property type="entry name" value="Nudix_hydrolase"/>
</dbReference>
<dbReference type="PROSITE" id="PS00893">
    <property type="entry name" value="NUDIX_BOX"/>
    <property type="match status" value="1"/>
</dbReference>
<dbReference type="CDD" id="cd04685">
    <property type="entry name" value="NUDIX_Hydrolase"/>
    <property type="match status" value="1"/>
</dbReference>
<evidence type="ECO:0000256" key="1">
    <source>
        <dbReference type="ARBA" id="ARBA00001946"/>
    </source>
</evidence>
<keyword evidence="8" id="KW-1185">Reference proteome</keyword>
<dbReference type="PRINTS" id="PR00502">
    <property type="entry name" value="NUDIXFAMILY"/>
</dbReference>
<dbReference type="PANTHER" id="PTHR43046">
    <property type="entry name" value="GDP-MANNOSE MANNOSYL HYDROLASE"/>
    <property type="match status" value="1"/>
</dbReference>
<name>A0A8J3RAZ9_9ACTN</name>
<organism evidence="7 8">
    <name type="scientific">Sphaerimonospora thailandensis</name>
    <dbReference type="NCBI Taxonomy" id="795644"/>
    <lineage>
        <taxon>Bacteria</taxon>
        <taxon>Bacillati</taxon>
        <taxon>Actinomycetota</taxon>
        <taxon>Actinomycetes</taxon>
        <taxon>Streptosporangiales</taxon>
        <taxon>Streptosporangiaceae</taxon>
        <taxon>Sphaerimonospora</taxon>
    </lineage>
</organism>
<dbReference type="Proteomes" id="UP000610966">
    <property type="component" value="Unassembled WGS sequence"/>
</dbReference>
<dbReference type="InterPro" id="IPR020084">
    <property type="entry name" value="NUDIX_hydrolase_CS"/>
</dbReference>
<reference evidence="7" key="1">
    <citation type="submission" date="2021-01" db="EMBL/GenBank/DDBJ databases">
        <title>Whole genome shotgun sequence of Sphaerimonospora thailandensis NBRC 107569.</title>
        <authorList>
            <person name="Komaki H."/>
            <person name="Tamura T."/>
        </authorList>
    </citation>
    <scope>NUCLEOTIDE SEQUENCE</scope>
    <source>
        <strain evidence="7">NBRC 107569</strain>
    </source>
</reference>
<dbReference type="SUPFAM" id="SSF55811">
    <property type="entry name" value="Nudix"/>
    <property type="match status" value="1"/>
</dbReference>
<evidence type="ECO:0000313" key="7">
    <source>
        <dbReference type="EMBL" id="GIH71545.1"/>
    </source>
</evidence>
<dbReference type="RefSeq" id="WP_204017244.1">
    <property type="nucleotide sequence ID" value="NZ_BOOG01000036.1"/>
</dbReference>
<evidence type="ECO:0000259" key="6">
    <source>
        <dbReference type="PROSITE" id="PS51462"/>
    </source>
</evidence>
<dbReference type="GO" id="GO:0016787">
    <property type="term" value="F:hydrolase activity"/>
    <property type="evidence" value="ECO:0007669"/>
    <property type="project" value="UniProtKB-KW"/>
</dbReference>
<keyword evidence="4" id="KW-0460">Magnesium</keyword>
<dbReference type="Pfam" id="PF00293">
    <property type="entry name" value="NUDIX"/>
    <property type="match status" value="1"/>
</dbReference>
<proteinExistence type="inferred from homology"/>
<evidence type="ECO:0000256" key="5">
    <source>
        <dbReference type="RuleBase" id="RU003476"/>
    </source>
</evidence>
<comment type="caution">
    <text evidence="7">The sequence shown here is derived from an EMBL/GenBank/DDBJ whole genome shotgun (WGS) entry which is preliminary data.</text>
</comment>
<gene>
    <name evidence="7" type="ORF">Mth01_37980</name>
</gene>
<dbReference type="InterPro" id="IPR000086">
    <property type="entry name" value="NUDIX_hydrolase_dom"/>
</dbReference>
<dbReference type="PANTHER" id="PTHR43046:SF12">
    <property type="entry name" value="GDP-MANNOSE MANNOSYL HYDROLASE"/>
    <property type="match status" value="1"/>
</dbReference>
<evidence type="ECO:0000313" key="8">
    <source>
        <dbReference type="Proteomes" id="UP000610966"/>
    </source>
</evidence>
<accession>A0A8J3RAZ9</accession>
<evidence type="ECO:0000256" key="2">
    <source>
        <dbReference type="ARBA" id="ARBA00005582"/>
    </source>
</evidence>
<comment type="cofactor">
    <cofactor evidence="1">
        <name>Mg(2+)</name>
        <dbReference type="ChEBI" id="CHEBI:18420"/>
    </cofactor>
</comment>